<dbReference type="AlphaFoldDB" id="A0A162V7S0"/>
<dbReference type="GeneID" id="29001755"/>
<evidence type="ECO:0000313" key="1">
    <source>
        <dbReference type="EMBL" id="OAD80673.1"/>
    </source>
</evidence>
<proteinExistence type="predicted"/>
<organism evidence="1 2">
    <name type="scientific">Phycomyces blakesleeanus (strain ATCC 8743b / DSM 1359 / FGSC 10004 / NBRC 33097 / NRRL 1555)</name>
    <dbReference type="NCBI Taxonomy" id="763407"/>
    <lineage>
        <taxon>Eukaryota</taxon>
        <taxon>Fungi</taxon>
        <taxon>Fungi incertae sedis</taxon>
        <taxon>Mucoromycota</taxon>
        <taxon>Mucoromycotina</taxon>
        <taxon>Mucoromycetes</taxon>
        <taxon>Mucorales</taxon>
        <taxon>Phycomycetaceae</taxon>
        <taxon>Phycomyces</taxon>
    </lineage>
</organism>
<dbReference type="RefSeq" id="XP_018298713.1">
    <property type="nucleotide sequence ID" value="XM_018440849.1"/>
</dbReference>
<gene>
    <name evidence="1" type="ORF">PHYBLDRAFT_61730</name>
</gene>
<evidence type="ECO:0000313" key="2">
    <source>
        <dbReference type="Proteomes" id="UP000077315"/>
    </source>
</evidence>
<keyword evidence="2" id="KW-1185">Reference proteome</keyword>
<name>A0A162V7S0_PHYB8</name>
<dbReference type="InParanoid" id="A0A162V7S0"/>
<accession>A0A162V7S0</accession>
<dbReference type="EMBL" id="KV440971">
    <property type="protein sequence ID" value="OAD80673.1"/>
    <property type="molecule type" value="Genomic_DNA"/>
</dbReference>
<protein>
    <submittedName>
        <fullName evidence="1">Uncharacterized protein</fullName>
    </submittedName>
</protein>
<sequence length="178" mass="20548">MCSQKQLCWPERKATFQDTLFYPEGLKILGHGQIERKFHDYLIQGSYQNYKADSINTFTGLETGLTKLIFTPSYSTNIAKENSKKKDDFSKVFRGLMVVLSSKNTSSQYKEEKFCENIIARYQVCIYNFKNVFKVLFLGALGESIMNASFFECLKKYGGYKKKDLAREINPNKSNTID</sequence>
<dbReference type="Proteomes" id="UP000077315">
    <property type="component" value="Unassembled WGS sequence"/>
</dbReference>
<dbReference type="VEuPathDB" id="FungiDB:PHYBLDRAFT_61730"/>
<reference evidence="2" key="1">
    <citation type="submission" date="2015-06" db="EMBL/GenBank/DDBJ databases">
        <title>Expansion of signal transduction pathways in fungi by whole-genome duplication.</title>
        <authorList>
            <consortium name="DOE Joint Genome Institute"/>
            <person name="Corrochano L.M."/>
            <person name="Kuo A."/>
            <person name="Marcet-Houben M."/>
            <person name="Polaino S."/>
            <person name="Salamov A."/>
            <person name="Villalobos J.M."/>
            <person name="Alvarez M.I."/>
            <person name="Avalos J."/>
            <person name="Benito E.P."/>
            <person name="Benoit I."/>
            <person name="Burger G."/>
            <person name="Camino L.P."/>
            <person name="Canovas D."/>
            <person name="Cerda-Olmedo E."/>
            <person name="Cheng J.-F."/>
            <person name="Dominguez A."/>
            <person name="Elias M."/>
            <person name="Eslava A.P."/>
            <person name="Glaser F."/>
            <person name="Grimwood J."/>
            <person name="Gutierrez G."/>
            <person name="Heitman J."/>
            <person name="Henrissat B."/>
            <person name="Iturriaga E.A."/>
            <person name="Lang B.F."/>
            <person name="Lavin J.L."/>
            <person name="Lee S."/>
            <person name="Li W."/>
            <person name="Lindquist E."/>
            <person name="Lopez-Garcia S."/>
            <person name="Luque E.M."/>
            <person name="Marcos A.T."/>
            <person name="Martin J."/>
            <person name="McCluskey K."/>
            <person name="Medina H.R."/>
            <person name="Miralles-Duran A."/>
            <person name="Miyazaki A."/>
            <person name="Munoz-Torres E."/>
            <person name="Oguiza J.A."/>
            <person name="Ohm R."/>
            <person name="Olmedo M."/>
            <person name="Orejas M."/>
            <person name="Ortiz-Castellanos L."/>
            <person name="Pisabarro A.G."/>
            <person name="Rodriguez-Romero J."/>
            <person name="Ruiz-Herrera J."/>
            <person name="Ruiz-Vazquez R."/>
            <person name="Sanz C."/>
            <person name="Schackwitz W."/>
            <person name="Schmutz J."/>
            <person name="Shahriari M."/>
            <person name="Shelest E."/>
            <person name="Silva-Franco F."/>
            <person name="Soanes D."/>
            <person name="Syed K."/>
            <person name="Tagua V.G."/>
            <person name="Talbot N.J."/>
            <person name="Thon M."/>
            <person name="De vries R.P."/>
            <person name="Wiebenga A."/>
            <person name="Yadav J.S."/>
            <person name="Braun E.L."/>
            <person name="Baker S."/>
            <person name="Garre V."/>
            <person name="Horwitz B."/>
            <person name="Torres-Martinez S."/>
            <person name="Idnurm A."/>
            <person name="Herrera-Estrella A."/>
            <person name="Gabaldon T."/>
            <person name="Grigoriev I.V."/>
        </authorList>
    </citation>
    <scope>NUCLEOTIDE SEQUENCE [LARGE SCALE GENOMIC DNA]</scope>
    <source>
        <strain evidence="2">NRRL 1555(-)</strain>
    </source>
</reference>